<dbReference type="HOGENOM" id="CLU_007383_1_7_9"/>
<feature type="domain" description="NAD-dependent epimerase/dehydratase" evidence="2">
    <location>
        <begin position="4"/>
        <end position="279"/>
    </location>
</feature>
<dbReference type="Proteomes" id="UP000013520">
    <property type="component" value="Chromosome"/>
</dbReference>
<comment type="similarity">
    <text evidence="1">Belongs to the NAD(P)-dependent epimerase/dehydratase family.</text>
</comment>
<dbReference type="PANTHER" id="PTHR43000">
    <property type="entry name" value="DTDP-D-GLUCOSE 4,6-DEHYDRATASE-RELATED"/>
    <property type="match status" value="1"/>
</dbReference>
<dbReference type="AlphaFoldDB" id="R4KMM1"/>
<sequence>MSVVVITGSTGLIGTEAAEFYAGLGYRVVGIDNNMRQIFFGPEGSTDWNRRRLTETLGTKYTHYSVDIRDGRQLNRIFSEYMEDIALIIHAAAQPSHDWAAREPLTDFGVNAGGTLNLLEAMRHYCPEAVFIFTSTNKVYGDQPNNLPLVELNTRWEIDPAHRYHNGIAESMSVDQCMHSLFGASKLAADVLVQEYGRYFNFKTVCFRGGVLSGSRQSGVRLHGFINYLMKCAMTGTPYTILGYKGKKVRDVIHAEDVVTAFHAFFTKPRRGGEVYNLGGGRASNVSVLEAITLVEEIMGKRLAHTYTDQNRAGDHVWYITDLSKFTTHFPEWQMKYSSIRMIMEDIYEKNKVRWRDLR</sequence>
<dbReference type="Gene3D" id="3.40.50.720">
    <property type="entry name" value="NAD(P)-binding Rossmann-like Domain"/>
    <property type="match status" value="1"/>
</dbReference>
<dbReference type="eggNOG" id="COG0451">
    <property type="taxonomic scope" value="Bacteria"/>
</dbReference>
<organism evidence="3 4">
    <name type="scientific">Desulfoscipio gibsoniae DSM 7213</name>
    <dbReference type="NCBI Taxonomy" id="767817"/>
    <lineage>
        <taxon>Bacteria</taxon>
        <taxon>Bacillati</taxon>
        <taxon>Bacillota</taxon>
        <taxon>Clostridia</taxon>
        <taxon>Eubacteriales</taxon>
        <taxon>Desulfallaceae</taxon>
        <taxon>Desulfoscipio</taxon>
    </lineage>
</organism>
<evidence type="ECO:0000259" key="2">
    <source>
        <dbReference type="Pfam" id="PF01370"/>
    </source>
</evidence>
<keyword evidence="4" id="KW-1185">Reference proteome</keyword>
<reference evidence="3 4" key="1">
    <citation type="submission" date="2012-01" db="EMBL/GenBank/DDBJ databases">
        <title>Complete sequence of Desulfotomaculum gibsoniae DSM 7213.</title>
        <authorList>
            <consortium name="US DOE Joint Genome Institute"/>
            <person name="Lucas S."/>
            <person name="Han J."/>
            <person name="Lapidus A."/>
            <person name="Cheng J.-F."/>
            <person name="Goodwin L."/>
            <person name="Pitluck S."/>
            <person name="Peters L."/>
            <person name="Ovchinnikova G."/>
            <person name="Teshima H."/>
            <person name="Detter J.C."/>
            <person name="Han C."/>
            <person name="Tapia R."/>
            <person name="Land M."/>
            <person name="Hauser L."/>
            <person name="Kyrpides N."/>
            <person name="Ivanova N."/>
            <person name="Pagani I."/>
            <person name="Parshina S."/>
            <person name="Plugge C."/>
            <person name="Muyzer G."/>
            <person name="Kuever J."/>
            <person name="Ivanova A."/>
            <person name="Nazina T."/>
            <person name="Klenk H.-P."/>
            <person name="Brambilla E."/>
            <person name="Spring S."/>
            <person name="Stams A.F."/>
            <person name="Woyke T."/>
        </authorList>
    </citation>
    <scope>NUCLEOTIDE SEQUENCE [LARGE SCALE GENOMIC DNA]</scope>
    <source>
        <strain evidence="3 4">DSM 7213</strain>
    </source>
</reference>
<proteinExistence type="inferred from homology"/>
<dbReference type="KEGG" id="dgi:Desgi_4708"/>
<protein>
    <submittedName>
        <fullName evidence="3">UDP-glucose 4-epimerase</fullName>
    </submittedName>
</protein>
<dbReference type="SUPFAM" id="SSF51735">
    <property type="entry name" value="NAD(P)-binding Rossmann-fold domains"/>
    <property type="match status" value="1"/>
</dbReference>
<dbReference type="OrthoDB" id="142826at2"/>
<dbReference type="RefSeq" id="WP_006522225.1">
    <property type="nucleotide sequence ID" value="NC_021184.1"/>
</dbReference>
<dbReference type="CDD" id="cd05258">
    <property type="entry name" value="CDP_TE_SDR_e"/>
    <property type="match status" value="1"/>
</dbReference>
<evidence type="ECO:0000256" key="1">
    <source>
        <dbReference type="ARBA" id="ARBA00007637"/>
    </source>
</evidence>
<gene>
    <name evidence="3" type="ORF">Desgi_4708</name>
</gene>
<dbReference type="STRING" id="767817.Desgi_4708"/>
<evidence type="ECO:0000313" key="3">
    <source>
        <dbReference type="EMBL" id="AGL03929.1"/>
    </source>
</evidence>
<dbReference type="InterPro" id="IPR001509">
    <property type="entry name" value="Epimerase_deHydtase"/>
</dbReference>
<dbReference type="EMBL" id="CP003273">
    <property type="protein sequence ID" value="AGL03929.1"/>
    <property type="molecule type" value="Genomic_DNA"/>
</dbReference>
<name>R4KMM1_9FIRM</name>
<dbReference type="InterPro" id="IPR036291">
    <property type="entry name" value="NAD(P)-bd_dom_sf"/>
</dbReference>
<evidence type="ECO:0000313" key="4">
    <source>
        <dbReference type="Proteomes" id="UP000013520"/>
    </source>
</evidence>
<dbReference type="Pfam" id="PF01370">
    <property type="entry name" value="Epimerase"/>
    <property type="match status" value="1"/>
</dbReference>
<accession>R4KMM1</accession>